<comment type="caution">
    <text evidence="1">The sequence shown here is derived from an EMBL/GenBank/DDBJ whole genome shotgun (WGS) entry which is preliminary data.</text>
</comment>
<organism evidence="1 2">
    <name type="scientific">Enterocloster citroniae</name>
    <dbReference type="NCBI Taxonomy" id="358743"/>
    <lineage>
        <taxon>Bacteria</taxon>
        <taxon>Bacillati</taxon>
        <taxon>Bacillota</taxon>
        <taxon>Clostridia</taxon>
        <taxon>Lachnospirales</taxon>
        <taxon>Lachnospiraceae</taxon>
        <taxon>Enterocloster</taxon>
    </lineage>
</organism>
<reference evidence="1" key="1">
    <citation type="journal article" date="2021" name="Gut Microbes">
        <title>A synthetic consortium of 100 gut commensals modulates the composition and function in a colon model of the microbiome of elderly subjects.</title>
        <authorList>
            <person name="Perez M."/>
            <person name="Ntemiri A."/>
            <person name="Tan H."/>
            <person name="Harris H.M.B."/>
            <person name="Roager H.M."/>
            <person name="Ribiere C."/>
            <person name="O'Toole P.W."/>
        </authorList>
    </citation>
    <scope>NUCLEOTIDE SEQUENCE</scope>
    <source>
        <strain evidence="1">MCC335</strain>
    </source>
</reference>
<accession>A0AA41FIF2</accession>
<evidence type="ECO:0000313" key="1">
    <source>
        <dbReference type="EMBL" id="MBT9812401.1"/>
    </source>
</evidence>
<sequence length="47" mass="5885">MKKEFDEEELLKEYEWAEKHIPDDVIPKPAPDEFERIWRRIQEERGK</sequence>
<name>A0AA41FIF2_9FIRM</name>
<dbReference type="Proteomes" id="UP000708338">
    <property type="component" value="Unassembled WGS sequence"/>
</dbReference>
<protein>
    <submittedName>
        <fullName evidence="1">Uncharacterized protein</fullName>
    </submittedName>
</protein>
<evidence type="ECO:0000313" key="2">
    <source>
        <dbReference type="Proteomes" id="UP000708338"/>
    </source>
</evidence>
<gene>
    <name evidence="1" type="ORF">GPL26_22580</name>
</gene>
<dbReference type="AlphaFoldDB" id="A0AA41FIF2"/>
<dbReference type="EMBL" id="WQPS01000047">
    <property type="protein sequence ID" value="MBT9812401.1"/>
    <property type="molecule type" value="Genomic_DNA"/>
</dbReference>
<dbReference type="RefSeq" id="WP_215630251.1">
    <property type="nucleotide sequence ID" value="NZ_JAWQDS010000001.1"/>
</dbReference>
<proteinExistence type="predicted"/>